<feature type="signal peptide" evidence="2">
    <location>
        <begin position="1"/>
        <end position="33"/>
    </location>
</feature>
<sequence>MFACKRRSRFISNAVVAFGSSILLLCMMKPCLAQGSITETTNVVNLAQAGLSLLGGISATLITLVRGSLGAEVCQKASLLSRRTANLRLNEGSVVKATRENLQGIPNVSNMILCAREAMHCAQALAQHIWSFGGGEALVIVLDKFNCKGPTGESTDTFECFKGPCTNWHAPQLAKHGLVQQLTEDEEIVVHSALCRQGSPALLGYDRFKRQRTVVAVIEGFPPEKTQESDISTRLTATLDESQRGAATTAHKIVRGQMSDPANKPYWAYSKEWPIWTWSTVLLAEWLITLALSGLVAIDSYNAALGARRIMRSYTTDFSGTADTPQHFAKRVQVEGSRQGGRQKFCKIEERGKREATVCEKVRMIGAMGVPLACQALWWLQACGHYSVLVKPGKRKEWQLWFSCSVIIVECMAGATVLWYIVGASTGFSGRYRIRKPILATFLFAAIAMAAIVLVVTEKLQHLSLAVAVACCGVVQQMNCWLLWFVGSQAALAHGTVNERAPWYSTTLLVLSFSCAAALVVSTGSWT</sequence>
<name>A0A8T2QDI5_CERRI</name>
<evidence type="ECO:0008006" key="5">
    <source>
        <dbReference type="Google" id="ProtNLM"/>
    </source>
</evidence>
<keyword evidence="1" id="KW-0472">Membrane</keyword>
<comment type="caution">
    <text evidence="3">The sequence shown here is derived from an EMBL/GenBank/DDBJ whole genome shotgun (WGS) entry which is preliminary data.</text>
</comment>
<dbReference type="EMBL" id="CM035440">
    <property type="protein sequence ID" value="KAH7281929.1"/>
    <property type="molecule type" value="Genomic_DNA"/>
</dbReference>
<feature type="transmembrane region" description="Helical" evidence="1">
    <location>
        <begin position="463"/>
        <end position="486"/>
    </location>
</feature>
<feature type="transmembrane region" description="Helical" evidence="1">
    <location>
        <begin position="507"/>
        <end position="526"/>
    </location>
</feature>
<keyword evidence="1" id="KW-0812">Transmembrane</keyword>
<protein>
    <recommendedName>
        <fullName evidence="5">Transmembrane protein</fullName>
    </recommendedName>
</protein>
<gene>
    <name evidence="3" type="ORF">KP509_35G003900</name>
</gene>
<evidence type="ECO:0000256" key="2">
    <source>
        <dbReference type="SAM" id="SignalP"/>
    </source>
</evidence>
<dbReference type="AlphaFoldDB" id="A0A8T2QDI5"/>
<evidence type="ECO:0000313" key="4">
    <source>
        <dbReference type="Proteomes" id="UP000825935"/>
    </source>
</evidence>
<feature type="chain" id="PRO_5035879651" description="Transmembrane protein" evidence="2">
    <location>
        <begin position="34"/>
        <end position="527"/>
    </location>
</feature>
<evidence type="ECO:0000313" key="3">
    <source>
        <dbReference type="EMBL" id="KAH7281929.1"/>
    </source>
</evidence>
<proteinExistence type="predicted"/>
<keyword evidence="1" id="KW-1133">Transmembrane helix</keyword>
<reference evidence="3" key="1">
    <citation type="submission" date="2021-08" db="EMBL/GenBank/DDBJ databases">
        <title>WGS assembly of Ceratopteris richardii.</title>
        <authorList>
            <person name="Marchant D.B."/>
            <person name="Chen G."/>
            <person name="Jenkins J."/>
            <person name="Shu S."/>
            <person name="Leebens-Mack J."/>
            <person name="Grimwood J."/>
            <person name="Schmutz J."/>
            <person name="Soltis P."/>
            <person name="Soltis D."/>
            <person name="Chen Z.-H."/>
        </authorList>
    </citation>
    <scope>NUCLEOTIDE SEQUENCE</scope>
    <source>
        <strain evidence="3">Whitten #5841</strain>
        <tissue evidence="3">Leaf</tissue>
    </source>
</reference>
<dbReference type="Proteomes" id="UP000825935">
    <property type="component" value="Chromosome 35"/>
</dbReference>
<keyword evidence="4" id="KW-1185">Reference proteome</keyword>
<feature type="transmembrane region" description="Helical" evidence="1">
    <location>
        <begin position="275"/>
        <end position="298"/>
    </location>
</feature>
<accession>A0A8T2QDI5</accession>
<keyword evidence="2" id="KW-0732">Signal</keyword>
<feature type="transmembrane region" description="Helical" evidence="1">
    <location>
        <begin position="400"/>
        <end position="422"/>
    </location>
</feature>
<feature type="transmembrane region" description="Helical" evidence="1">
    <location>
        <begin position="438"/>
        <end position="457"/>
    </location>
</feature>
<evidence type="ECO:0000256" key="1">
    <source>
        <dbReference type="SAM" id="Phobius"/>
    </source>
</evidence>
<organism evidence="3 4">
    <name type="scientific">Ceratopteris richardii</name>
    <name type="common">Triangle waterfern</name>
    <dbReference type="NCBI Taxonomy" id="49495"/>
    <lineage>
        <taxon>Eukaryota</taxon>
        <taxon>Viridiplantae</taxon>
        <taxon>Streptophyta</taxon>
        <taxon>Embryophyta</taxon>
        <taxon>Tracheophyta</taxon>
        <taxon>Polypodiopsida</taxon>
        <taxon>Polypodiidae</taxon>
        <taxon>Polypodiales</taxon>
        <taxon>Pteridineae</taxon>
        <taxon>Pteridaceae</taxon>
        <taxon>Parkerioideae</taxon>
        <taxon>Ceratopteris</taxon>
    </lineage>
</organism>